<comment type="caution">
    <text evidence="2">The sequence shown here is derived from an EMBL/GenBank/DDBJ whole genome shotgun (WGS) entry which is preliminary data.</text>
</comment>
<accession>A0ABV2XE26</accession>
<dbReference type="Proteomes" id="UP001550535">
    <property type="component" value="Unassembled WGS sequence"/>
</dbReference>
<sequence length="84" mass="8851">MSTLDICDVSGLPLVDADLDGLFAEVDGILCAAMAIARCPPDVPRSAYIPDEVTGPRPSAEVAAPRGRIPAHRPHPRERGPPRG</sequence>
<proteinExistence type="predicted"/>
<dbReference type="RefSeq" id="WP_357992226.1">
    <property type="nucleotide sequence ID" value="NZ_JBEYBR010000052.1"/>
</dbReference>
<evidence type="ECO:0000313" key="2">
    <source>
        <dbReference type="EMBL" id="MEU2124137.1"/>
    </source>
</evidence>
<evidence type="ECO:0000313" key="3">
    <source>
        <dbReference type="Proteomes" id="UP001550535"/>
    </source>
</evidence>
<keyword evidence="3" id="KW-1185">Reference proteome</keyword>
<protein>
    <submittedName>
        <fullName evidence="2">Uncharacterized protein</fullName>
    </submittedName>
</protein>
<reference evidence="2 3" key="1">
    <citation type="submission" date="2024-06" db="EMBL/GenBank/DDBJ databases">
        <title>The Natural Products Discovery Center: Release of the First 8490 Sequenced Strains for Exploring Actinobacteria Biosynthetic Diversity.</title>
        <authorList>
            <person name="Kalkreuter E."/>
            <person name="Kautsar S.A."/>
            <person name="Yang D."/>
            <person name="Bader C.D."/>
            <person name="Teijaro C.N."/>
            <person name="Fluegel L."/>
            <person name="Davis C.M."/>
            <person name="Simpson J.R."/>
            <person name="Lauterbach L."/>
            <person name="Steele A.D."/>
            <person name="Gui C."/>
            <person name="Meng S."/>
            <person name="Li G."/>
            <person name="Viehrig K."/>
            <person name="Ye F."/>
            <person name="Su P."/>
            <person name="Kiefer A.F."/>
            <person name="Nichols A."/>
            <person name="Cepeda A.J."/>
            <person name="Yan W."/>
            <person name="Fan B."/>
            <person name="Jiang Y."/>
            <person name="Adhikari A."/>
            <person name="Zheng C.-J."/>
            <person name="Schuster L."/>
            <person name="Cowan T.M."/>
            <person name="Smanski M.J."/>
            <person name="Chevrette M.G."/>
            <person name="De Carvalho L.P.S."/>
            <person name="Shen B."/>
        </authorList>
    </citation>
    <scope>NUCLEOTIDE SEQUENCE [LARGE SCALE GENOMIC DNA]</scope>
    <source>
        <strain evidence="2 3">NPDC019434</strain>
    </source>
</reference>
<dbReference type="EMBL" id="JBEYBR010000052">
    <property type="protein sequence ID" value="MEU2124137.1"/>
    <property type="molecule type" value="Genomic_DNA"/>
</dbReference>
<gene>
    <name evidence="2" type="ORF">ABZ507_20170</name>
</gene>
<feature type="region of interest" description="Disordered" evidence="1">
    <location>
        <begin position="49"/>
        <end position="84"/>
    </location>
</feature>
<organism evidence="2 3">
    <name type="scientific">Nocardia niwae</name>
    <dbReference type="NCBI Taxonomy" id="626084"/>
    <lineage>
        <taxon>Bacteria</taxon>
        <taxon>Bacillati</taxon>
        <taxon>Actinomycetota</taxon>
        <taxon>Actinomycetes</taxon>
        <taxon>Mycobacteriales</taxon>
        <taxon>Nocardiaceae</taxon>
        <taxon>Nocardia</taxon>
    </lineage>
</organism>
<name>A0ABV2XE26_9NOCA</name>
<evidence type="ECO:0000256" key="1">
    <source>
        <dbReference type="SAM" id="MobiDB-lite"/>
    </source>
</evidence>